<evidence type="ECO:0000313" key="2">
    <source>
        <dbReference type="EMBL" id="MSS16809.1"/>
    </source>
</evidence>
<feature type="compositionally biased region" description="Basic and acidic residues" evidence="1">
    <location>
        <begin position="78"/>
        <end position="93"/>
    </location>
</feature>
<keyword evidence="3" id="KW-1185">Reference proteome</keyword>
<evidence type="ECO:0000256" key="1">
    <source>
        <dbReference type="SAM" id="MobiDB-lite"/>
    </source>
</evidence>
<dbReference type="EMBL" id="VULT01000004">
    <property type="protein sequence ID" value="MSS16809.1"/>
    <property type="molecule type" value="Genomic_DNA"/>
</dbReference>
<protein>
    <submittedName>
        <fullName evidence="2">Uncharacterized protein</fullName>
    </submittedName>
</protein>
<organism evidence="2 3">
    <name type="scientific">Sodaliphilus pleomorphus</name>
    <dbReference type="NCBI Taxonomy" id="2606626"/>
    <lineage>
        <taxon>Bacteria</taxon>
        <taxon>Pseudomonadati</taxon>
        <taxon>Bacteroidota</taxon>
        <taxon>Bacteroidia</taxon>
        <taxon>Bacteroidales</taxon>
        <taxon>Muribaculaceae</taxon>
        <taxon>Sodaliphilus</taxon>
    </lineage>
</organism>
<dbReference type="RefSeq" id="WP_154328273.1">
    <property type="nucleotide sequence ID" value="NZ_CP045696.1"/>
</dbReference>
<feature type="region of interest" description="Disordered" evidence="1">
    <location>
        <begin position="1"/>
        <end position="93"/>
    </location>
</feature>
<accession>A0A6L5X8X6</accession>
<reference evidence="2 3" key="1">
    <citation type="submission" date="2019-08" db="EMBL/GenBank/DDBJ databases">
        <title>In-depth cultivation of the pig gut microbiome towards novel bacterial diversity and tailored functional studies.</title>
        <authorList>
            <person name="Wylensek D."/>
            <person name="Hitch T.C.A."/>
            <person name="Clavel T."/>
        </authorList>
    </citation>
    <scope>NUCLEOTIDE SEQUENCE [LARGE SCALE GENOMIC DNA]</scope>
    <source>
        <strain evidence="2 3">Oil-RF-744-WCA-WT-10</strain>
    </source>
</reference>
<name>A0A6L5X8X6_9BACT</name>
<gene>
    <name evidence="2" type="ORF">FYJ29_03380</name>
</gene>
<dbReference type="Proteomes" id="UP000483362">
    <property type="component" value="Unassembled WGS sequence"/>
</dbReference>
<dbReference type="AlphaFoldDB" id="A0A6L5X8X6"/>
<comment type="caution">
    <text evidence="2">The sequence shown here is derived from an EMBL/GenBank/DDBJ whole genome shotgun (WGS) entry which is preliminary data.</text>
</comment>
<feature type="compositionally biased region" description="Basic and acidic residues" evidence="1">
    <location>
        <begin position="20"/>
        <end position="62"/>
    </location>
</feature>
<evidence type="ECO:0000313" key="3">
    <source>
        <dbReference type="Proteomes" id="UP000483362"/>
    </source>
</evidence>
<sequence>MSSRSAKYYQTHPKARAKKKAYDTEFNSKPEQVKKRGELKKANAEHDKKYGKASRRGKDLSHTSRGLVYKKSSVNRGSKSDSAGDRRARGGKK</sequence>
<proteinExistence type="predicted"/>